<keyword evidence="1" id="KW-1133">Transmembrane helix</keyword>
<dbReference type="AlphaFoldDB" id="A0A3M7QFH0"/>
<dbReference type="Proteomes" id="UP000276133">
    <property type="component" value="Unassembled WGS sequence"/>
</dbReference>
<organism evidence="2 3">
    <name type="scientific">Brachionus plicatilis</name>
    <name type="common">Marine rotifer</name>
    <name type="synonym">Brachionus muelleri</name>
    <dbReference type="NCBI Taxonomy" id="10195"/>
    <lineage>
        <taxon>Eukaryota</taxon>
        <taxon>Metazoa</taxon>
        <taxon>Spiralia</taxon>
        <taxon>Gnathifera</taxon>
        <taxon>Rotifera</taxon>
        <taxon>Eurotatoria</taxon>
        <taxon>Monogononta</taxon>
        <taxon>Pseudotrocha</taxon>
        <taxon>Ploima</taxon>
        <taxon>Brachionidae</taxon>
        <taxon>Brachionus</taxon>
    </lineage>
</organism>
<feature type="transmembrane region" description="Helical" evidence="1">
    <location>
        <begin position="47"/>
        <end position="77"/>
    </location>
</feature>
<feature type="non-terminal residue" evidence="2">
    <location>
        <position position="1"/>
    </location>
</feature>
<gene>
    <name evidence="2" type="ORF">BpHYR1_026417</name>
</gene>
<sequence length="286" mass="31875">PSAKILGGSNYSAHLNQFLSNEDYFEVQKELEILVEQRRKSLTKGTVLTSLGIGVLMPIGGLIAGLVNIPAITGILIQNNSKYSVEYCDSNNFEGYFLSGNGSVAETFGSRHILNPGHSLGFVHTKTQMSGLGASGYITLRICTTYRTLIFVVGWAVNRAKKNRAGLKLYEFENRVDTNDLCLKAEDLLDIEHAGNDGYHHVNKQAFDKIYLNYSFKNQNIMPVGYKVNQNLSKTTDSKRTSGALAVIAKKKTKIVDQNRTTQCFKNCQQSEHTEKLMEMLNEYSL</sequence>
<proteinExistence type="predicted"/>
<protein>
    <submittedName>
        <fullName evidence="2">Uncharacterized protein</fullName>
    </submittedName>
</protein>
<evidence type="ECO:0000256" key="1">
    <source>
        <dbReference type="SAM" id="Phobius"/>
    </source>
</evidence>
<comment type="caution">
    <text evidence="2">The sequence shown here is derived from an EMBL/GenBank/DDBJ whole genome shotgun (WGS) entry which is preliminary data.</text>
</comment>
<name>A0A3M7QFH0_BRAPC</name>
<keyword evidence="3" id="KW-1185">Reference proteome</keyword>
<accession>A0A3M7QFH0</accession>
<evidence type="ECO:0000313" key="2">
    <source>
        <dbReference type="EMBL" id="RNA09962.1"/>
    </source>
</evidence>
<dbReference type="EMBL" id="REGN01006325">
    <property type="protein sequence ID" value="RNA09962.1"/>
    <property type="molecule type" value="Genomic_DNA"/>
</dbReference>
<keyword evidence="1" id="KW-0812">Transmembrane</keyword>
<evidence type="ECO:0000313" key="3">
    <source>
        <dbReference type="Proteomes" id="UP000276133"/>
    </source>
</evidence>
<reference evidence="2 3" key="1">
    <citation type="journal article" date="2018" name="Sci. Rep.">
        <title>Genomic signatures of local adaptation to the degree of environmental predictability in rotifers.</title>
        <authorList>
            <person name="Franch-Gras L."/>
            <person name="Hahn C."/>
            <person name="Garcia-Roger E.M."/>
            <person name="Carmona M.J."/>
            <person name="Serra M."/>
            <person name="Gomez A."/>
        </authorList>
    </citation>
    <scope>NUCLEOTIDE SEQUENCE [LARGE SCALE GENOMIC DNA]</scope>
    <source>
        <strain evidence="2">HYR1</strain>
    </source>
</reference>
<keyword evidence="1" id="KW-0472">Membrane</keyword>